<feature type="repeat" description="ANK" evidence="1">
    <location>
        <begin position="69"/>
        <end position="90"/>
    </location>
</feature>
<name>A0A314YMD3_PRUYE</name>
<feature type="repeat" description="ANK" evidence="1">
    <location>
        <begin position="103"/>
        <end position="125"/>
    </location>
</feature>
<reference evidence="2 3" key="1">
    <citation type="submission" date="2018-02" db="EMBL/GenBank/DDBJ databases">
        <title>Draft genome of wild Prunus yedoensis var. nudiflora.</title>
        <authorList>
            <person name="Baek S."/>
            <person name="Kim J.-H."/>
            <person name="Choi K."/>
            <person name="Kim G.-B."/>
            <person name="Cho A."/>
            <person name="Jang H."/>
            <person name="Shin C.-H."/>
            <person name="Yu H.-J."/>
            <person name="Mun J.-H."/>
        </authorList>
    </citation>
    <scope>NUCLEOTIDE SEQUENCE [LARGE SCALE GENOMIC DNA]</scope>
    <source>
        <strain evidence="3">cv. Jeju island</strain>
        <tissue evidence="2">Leaf</tissue>
    </source>
</reference>
<dbReference type="InterPro" id="IPR036770">
    <property type="entry name" value="Ankyrin_rpt-contain_sf"/>
</dbReference>
<dbReference type="PROSITE" id="PS50088">
    <property type="entry name" value="ANK_REPEAT"/>
    <property type="match status" value="2"/>
</dbReference>
<dbReference type="OrthoDB" id="1193823at2759"/>
<dbReference type="PRINTS" id="PR01415">
    <property type="entry name" value="ANKYRIN"/>
</dbReference>
<protein>
    <submittedName>
        <fullName evidence="2">Ankyrin repeat-containing protein BDA1</fullName>
    </submittedName>
</protein>
<dbReference type="AlphaFoldDB" id="A0A314YMD3"/>
<sequence length="255" mass="28666">MDPRLKTAAQAGDIDVMYTLLKEDAKLLDLNGVSFVDTPLHVAASEGRILFAMEIMRLKPSFARKSNQDGFSPIHLALQNGNTQMVLRLLDVDRGLVRVSGREGMTPLHYVAKEGNIELLLVFLSACPKSFEDVTIRNETALHIALKNGKVEAFEVLVRWLTYACYEEVHQLEKRILNWKDDDGNTLLHIATIRNQPELLLNSKVDVNAKNSAGLTALDIILHQSSSDNIRIRLCYVVLELRKELHFLIVASHTT</sequence>
<dbReference type="Pfam" id="PF00023">
    <property type="entry name" value="Ank"/>
    <property type="match status" value="1"/>
</dbReference>
<dbReference type="Proteomes" id="UP000250321">
    <property type="component" value="Unassembled WGS sequence"/>
</dbReference>
<evidence type="ECO:0000313" key="2">
    <source>
        <dbReference type="EMBL" id="PQQ07843.1"/>
    </source>
</evidence>
<keyword evidence="1" id="KW-0040">ANK repeat</keyword>
<dbReference type="InterPro" id="IPR002110">
    <property type="entry name" value="Ankyrin_rpt"/>
</dbReference>
<dbReference type="Gene3D" id="1.25.40.20">
    <property type="entry name" value="Ankyrin repeat-containing domain"/>
    <property type="match status" value="1"/>
</dbReference>
<dbReference type="Pfam" id="PF12796">
    <property type="entry name" value="Ank_2"/>
    <property type="match status" value="2"/>
</dbReference>
<keyword evidence="3" id="KW-1185">Reference proteome</keyword>
<accession>A0A314YMD3</accession>
<gene>
    <name evidence="2" type="ORF">Pyn_08456</name>
</gene>
<dbReference type="PANTHER" id="PTHR24128">
    <property type="entry name" value="HOMEOBOX PROTEIN WARIAI"/>
    <property type="match status" value="1"/>
</dbReference>
<dbReference type="PANTHER" id="PTHR24128:SF24">
    <property type="entry name" value="ANKYRIN REPEAT PROTEIN"/>
    <property type="match status" value="1"/>
</dbReference>
<dbReference type="SMART" id="SM00248">
    <property type="entry name" value="ANK"/>
    <property type="match status" value="5"/>
</dbReference>
<comment type="caution">
    <text evidence="2">The sequence shown here is derived from an EMBL/GenBank/DDBJ whole genome shotgun (WGS) entry which is preliminary data.</text>
</comment>
<dbReference type="EMBL" id="PJQY01000807">
    <property type="protein sequence ID" value="PQQ07843.1"/>
    <property type="molecule type" value="Genomic_DNA"/>
</dbReference>
<proteinExistence type="predicted"/>
<dbReference type="SUPFAM" id="SSF48403">
    <property type="entry name" value="Ankyrin repeat"/>
    <property type="match status" value="1"/>
</dbReference>
<dbReference type="STRING" id="2094558.A0A314YMD3"/>
<evidence type="ECO:0000256" key="1">
    <source>
        <dbReference type="PROSITE-ProRule" id="PRU00023"/>
    </source>
</evidence>
<dbReference type="PROSITE" id="PS50297">
    <property type="entry name" value="ANK_REP_REGION"/>
    <property type="match status" value="2"/>
</dbReference>
<organism evidence="2 3">
    <name type="scientific">Prunus yedoensis var. nudiflora</name>
    <dbReference type="NCBI Taxonomy" id="2094558"/>
    <lineage>
        <taxon>Eukaryota</taxon>
        <taxon>Viridiplantae</taxon>
        <taxon>Streptophyta</taxon>
        <taxon>Embryophyta</taxon>
        <taxon>Tracheophyta</taxon>
        <taxon>Spermatophyta</taxon>
        <taxon>Magnoliopsida</taxon>
        <taxon>eudicotyledons</taxon>
        <taxon>Gunneridae</taxon>
        <taxon>Pentapetalae</taxon>
        <taxon>rosids</taxon>
        <taxon>fabids</taxon>
        <taxon>Rosales</taxon>
        <taxon>Rosaceae</taxon>
        <taxon>Amygdaloideae</taxon>
        <taxon>Amygdaleae</taxon>
        <taxon>Prunus</taxon>
    </lineage>
</organism>
<evidence type="ECO:0000313" key="3">
    <source>
        <dbReference type="Proteomes" id="UP000250321"/>
    </source>
</evidence>